<proteinExistence type="predicted"/>
<evidence type="ECO:0000313" key="3">
    <source>
        <dbReference type="Proteomes" id="UP001151760"/>
    </source>
</evidence>
<feature type="region of interest" description="Disordered" evidence="1">
    <location>
        <begin position="166"/>
        <end position="187"/>
    </location>
</feature>
<comment type="caution">
    <text evidence="2">The sequence shown here is derived from an EMBL/GenBank/DDBJ whole genome shotgun (WGS) entry which is preliminary data.</text>
</comment>
<reference evidence="2" key="2">
    <citation type="submission" date="2022-01" db="EMBL/GenBank/DDBJ databases">
        <authorList>
            <person name="Yamashiro T."/>
            <person name="Shiraishi A."/>
            <person name="Satake H."/>
            <person name="Nakayama K."/>
        </authorList>
    </citation>
    <scope>NUCLEOTIDE SEQUENCE</scope>
</reference>
<name>A0ABQ4Z883_9ASTR</name>
<gene>
    <name evidence="2" type="ORF">Tco_0751783</name>
</gene>
<protein>
    <submittedName>
        <fullName evidence="2">Uncharacterized protein</fullName>
    </submittedName>
</protein>
<accession>A0ABQ4Z883</accession>
<evidence type="ECO:0000256" key="1">
    <source>
        <dbReference type="SAM" id="MobiDB-lite"/>
    </source>
</evidence>
<reference evidence="2" key="1">
    <citation type="journal article" date="2022" name="Int. J. Mol. Sci.">
        <title>Draft Genome of Tanacetum Coccineum: Genomic Comparison of Closely Related Tanacetum-Family Plants.</title>
        <authorList>
            <person name="Yamashiro T."/>
            <person name="Shiraishi A."/>
            <person name="Nakayama K."/>
            <person name="Satake H."/>
        </authorList>
    </citation>
    <scope>NUCLEOTIDE SEQUENCE</scope>
</reference>
<evidence type="ECO:0000313" key="2">
    <source>
        <dbReference type="EMBL" id="GJS85242.1"/>
    </source>
</evidence>
<dbReference type="Proteomes" id="UP001151760">
    <property type="component" value="Unassembled WGS sequence"/>
</dbReference>
<keyword evidence="3" id="KW-1185">Reference proteome</keyword>
<dbReference type="EMBL" id="BQNB010011035">
    <property type="protein sequence ID" value="GJS85242.1"/>
    <property type="molecule type" value="Genomic_DNA"/>
</dbReference>
<organism evidence="2 3">
    <name type="scientific">Tanacetum coccineum</name>
    <dbReference type="NCBI Taxonomy" id="301880"/>
    <lineage>
        <taxon>Eukaryota</taxon>
        <taxon>Viridiplantae</taxon>
        <taxon>Streptophyta</taxon>
        <taxon>Embryophyta</taxon>
        <taxon>Tracheophyta</taxon>
        <taxon>Spermatophyta</taxon>
        <taxon>Magnoliopsida</taxon>
        <taxon>eudicotyledons</taxon>
        <taxon>Gunneridae</taxon>
        <taxon>Pentapetalae</taxon>
        <taxon>asterids</taxon>
        <taxon>campanulids</taxon>
        <taxon>Asterales</taxon>
        <taxon>Asteraceae</taxon>
        <taxon>Asteroideae</taxon>
        <taxon>Anthemideae</taxon>
        <taxon>Anthemidinae</taxon>
        <taxon>Tanacetum</taxon>
    </lineage>
</organism>
<sequence length="319" mass="34921">MLTPRLRFTVNFGCAISEYLSSSERLIVRMGIDGGCDEEFTWLNVEGLPPLARNLGAVKKVLSCFGKILEVGRLDYDSKVLSPVKVLVLTYNMCNIYQNLNIMVNDRPCSVRVFEEQFFASSLISPTTQASNEDESIFKEEGVGPSLVGGGGDEFFGNFDNNRWDNEGSPAVRLPKENPKESGSNNLEKVKFSNDREENVSHTHNVGGLDMNGDPHIVSSNVSSLLGLSQSMDSPHGPSCVKYFFGPIIEEQGQMPAINHTPVIPHDRVVGVSFSALTPVPTMDGNENLDGYSFMRNIGEQIGFSFDGCKTEGGLADFC</sequence>